<reference evidence="1 2" key="1">
    <citation type="journal article" date="2012" name="J. Bacteriol.">
        <title>Genome of Bacillus macauensis ZFHKF-1, a Long-Chain-Forming Bacterium.</title>
        <authorList>
            <person name="Cai L."/>
            <person name="Zhang T."/>
        </authorList>
    </citation>
    <scope>NUCLEOTIDE SEQUENCE [LARGE SCALE GENOMIC DNA]</scope>
    <source>
        <strain evidence="1 2">ZFHKF-1</strain>
    </source>
</reference>
<keyword evidence="2" id="KW-1185">Reference proteome</keyword>
<dbReference type="Proteomes" id="UP000004080">
    <property type="component" value="Unassembled WGS sequence"/>
</dbReference>
<evidence type="ECO:0000313" key="2">
    <source>
        <dbReference type="Proteomes" id="UP000004080"/>
    </source>
</evidence>
<accession>I8U9W5</accession>
<comment type="caution">
    <text evidence="1">The sequence shown here is derived from an EMBL/GenBank/DDBJ whole genome shotgun (WGS) entry which is preliminary data.</text>
</comment>
<dbReference type="EMBL" id="AKKV01000050">
    <property type="protein sequence ID" value="EIT83745.1"/>
    <property type="molecule type" value="Genomic_DNA"/>
</dbReference>
<dbReference type="RefSeq" id="WP_007203855.1">
    <property type="nucleotide sequence ID" value="NZ_AKKV01000050.1"/>
</dbReference>
<evidence type="ECO:0008006" key="3">
    <source>
        <dbReference type="Google" id="ProtNLM"/>
    </source>
</evidence>
<proteinExistence type="predicted"/>
<protein>
    <recommendedName>
        <fullName evidence="3">YwqI/YxiC family protein</fullName>
    </recommendedName>
</protein>
<dbReference type="STRING" id="1196324.A374_18955"/>
<organism evidence="1 2">
    <name type="scientific">Fictibacillus macauensis ZFHKF-1</name>
    <dbReference type="NCBI Taxonomy" id="1196324"/>
    <lineage>
        <taxon>Bacteria</taxon>
        <taxon>Bacillati</taxon>
        <taxon>Bacillota</taxon>
        <taxon>Bacilli</taxon>
        <taxon>Bacillales</taxon>
        <taxon>Fictibacillaceae</taxon>
        <taxon>Fictibacillus</taxon>
    </lineage>
</organism>
<dbReference type="InterPro" id="IPR046318">
    <property type="entry name" value="DUF5344"/>
</dbReference>
<evidence type="ECO:0000313" key="1">
    <source>
        <dbReference type="EMBL" id="EIT83745.1"/>
    </source>
</evidence>
<dbReference type="Pfam" id="PF17279">
    <property type="entry name" value="DUF5344"/>
    <property type="match status" value="1"/>
</dbReference>
<gene>
    <name evidence="1" type="ORF">A374_18955</name>
</gene>
<sequence>MNTQGGPTIQLKLTEADRALLNIQTSAQHIKVKYPTTIGKSGDLKTLDRINKLNGELQQLIDDYKNFIIENQKMAQDALRSMSDLDAGLSKSYNILK</sequence>
<dbReference type="AlphaFoldDB" id="I8U9W5"/>
<name>I8U9W5_9BACL</name>
<dbReference type="PATRIC" id="fig|1196324.3.peg.3855"/>